<proteinExistence type="predicted"/>
<evidence type="ECO:0000313" key="3">
    <source>
        <dbReference type="EMBL" id="MDA4848086.1"/>
    </source>
</evidence>
<keyword evidence="4" id="KW-1185">Reference proteome</keyword>
<reference evidence="3" key="1">
    <citation type="submission" date="2022-11" db="EMBL/GenBank/DDBJ databases">
        <title>Hoeflea poritis sp. nov., isolated from scleractinian coral Porites lutea.</title>
        <authorList>
            <person name="Zhang G."/>
            <person name="Wei Q."/>
            <person name="Cai L."/>
        </authorList>
    </citation>
    <scope>NUCLEOTIDE SEQUENCE</scope>
    <source>
        <strain evidence="3">E7-10</strain>
    </source>
</reference>
<organism evidence="3 4">
    <name type="scientific">Hoeflea poritis</name>
    <dbReference type="NCBI Taxonomy" id="2993659"/>
    <lineage>
        <taxon>Bacteria</taxon>
        <taxon>Pseudomonadati</taxon>
        <taxon>Pseudomonadota</taxon>
        <taxon>Alphaproteobacteria</taxon>
        <taxon>Hyphomicrobiales</taxon>
        <taxon>Rhizobiaceae</taxon>
        <taxon>Hoeflea</taxon>
    </lineage>
</organism>
<dbReference type="SUPFAM" id="SSF55073">
    <property type="entry name" value="Nucleotide cyclase"/>
    <property type="match status" value="1"/>
</dbReference>
<name>A0ABT4VTP7_9HYPH</name>
<dbReference type="PANTHER" id="PTHR43081">
    <property type="entry name" value="ADENYLATE CYCLASE, TERMINAL-DIFFERENTIATION SPECIFIC-RELATED"/>
    <property type="match status" value="1"/>
</dbReference>
<dbReference type="PROSITE" id="PS50125">
    <property type="entry name" value="GUANYLATE_CYCLASE_2"/>
    <property type="match status" value="1"/>
</dbReference>
<feature type="compositionally biased region" description="Basic and acidic residues" evidence="1">
    <location>
        <begin position="414"/>
        <end position="427"/>
    </location>
</feature>
<dbReference type="Gene3D" id="3.30.70.1230">
    <property type="entry name" value="Nucleotide cyclase"/>
    <property type="match status" value="1"/>
</dbReference>
<comment type="caution">
    <text evidence="3">The sequence shown here is derived from an EMBL/GenBank/DDBJ whole genome shotgun (WGS) entry which is preliminary data.</text>
</comment>
<dbReference type="CDD" id="cd07302">
    <property type="entry name" value="CHD"/>
    <property type="match status" value="1"/>
</dbReference>
<dbReference type="EMBL" id="JAPJZH010000018">
    <property type="protein sequence ID" value="MDA4848086.1"/>
    <property type="molecule type" value="Genomic_DNA"/>
</dbReference>
<dbReference type="SMART" id="SM00044">
    <property type="entry name" value="CYCc"/>
    <property type="match status" value="1"/>
</dbReference>
<evidence type="ECO:0000313" key="4">
    <source>
        <dbReference type="Proteomes" id="UP001148313"/>
    </source>
</evidence>
<dbReference type="InterPro" id="IPR001054">
    <property type="entry name" value="A/G_cyclase"/>
</dbReference>
<protein>
    <submittedName>
        <fullName evidence="3">Adenylate/guanylate cyclase domain-containing protein</fullName>
    </submittedName>
</protein>
<evidence type="ECO:0000259" key="2">
    <source>
        <dbReference type="PROSITE" id="PS50125"/>
    </source>
</evidence>
<gene>
    <name evidence="3" type="ORF">OOZ53_22200</name>
</gene>
<dbReference type="Proteomes" id="UP001148313">
    <property type="component" value="Unassembled WGS sequence"/>
</dbReference>
<dbReference type="Pfam" id="PF00211">
    <property type="entry name" value="Guanylate_cyc"/>
    <property type="match status" value="1"/>
</dbReference>
<feature type="domain" description="Guanylate cyclase" evidence="2">
    <location>
        <begin position="220"/>
        <end position="354"/>
    </location>
</feature>
<sequence length="427" mass="46716">MAESTLIKGIGEWLIDQALSEPDIVDMFAAVCQRLYAAGVPLGRARISWPTLHPLFQAETVLWERGKEPVLDRFRHQAERSEDYLQSPMYFMFEHDIDVLRRKLAGPDKLVDFPILEDLIEQGMTDYLTIATSFDSDAKQVDQKVFGMIVAWASDRPGGFTEDDVAALQKIQRRMAVACKTAIQSRIAGNIVETYLGAKAGRQVLDGAIKRGDGQETQAVVWLSDLRDSTALADTMAPDAYFDLLNAYYECTAGSAIKHGGEVLDFIGDAVLAIFPYDTDEELQKAAAAATSALRDAFAMRETVNSERTKDNRVAIRFGVGLNTGKVMFGNIGVEERLTFSVIGPTVNEVSRIETLTKGVEAQALVTAKVAASEPDAWVSTGKHRLAGVSQEIELFTPKTAERGVATEAIGAEQDGKVGDEPPVIRH</sequence>
<dbReference type="InterPro" id="IPR029787">
    <property type="entry name" value="Nucleotide_cyclase"/>
</dbReference>
<feature type="region of interest" description="Disordered" evidence="1">
    <location>
        <begin position="408"/>
        <end position="427"/>
    </location>
</feature>
<dbReference type="RefSeq" id="WP_271091929.1">
    <property type="nucleotide sequence ID" value="NZ_JAPJZH010000018.1"/>
</dbReference>
<dbReference type="PANTHER" id="PTHR43081:SF11">
    <property type="entry name" value="BLR2264 PROTEIN"/>
    <property type="match status" value="1"/>
</dbReference>
<accession>A0ABT4VTP7</accession>
<dbReference type="InterPro" id="IPR050697">
    <property type="entry name" value="Adenylyl/Guanylyl_Cyclase_3/4"/>
</dbReference>
<evidence type="ECO:0000256" key="1">
    <source>
        <dbReference type="SAM" id="MobiDB-lite"/>
    </source>
</evidence>